<dbReference type="Proteomes" id="UP000279968">
    <property type="component" value="Unassembled WGS sequence"/>
</dbReference>
<feature type="transmembrane region" description="Helical" evidence="2">
    <location>
        <begin position="155"/>
        <end position="175"/>
    </location>
</feature>
<keyword evidence="4" id="KW-1185">Reference proteome</keyword>
<keyword evidence="2" id="KW-0812">Transmembrane</keyword>
<dbReference type="EMBL" id="RBAN01000002">
    <property type="protein sequence ID" value="RKN55739.1"/>
    <property type="molecule type" value="Genomic_DNA"/>
</dbReference>
<keyword evidence="2" id="KW-1133">Transmembrane helix</keyword>
<evidence type="ECO:0000313" key="4">
    <source>
        <dbReference type="Proteomes" id="UP000279968"/>
    </source>
</evidence>
<keyword evidence="2" id="KW-0472">Membrane</keyword>
<feature type="transmembrane region" description="Helical" evidence="2">
    <location>
        <begin position="423"/>
        <end position="441"/>
    </location>
</feature>
<feature type="transmembrane region" description="Helical" evidence="2">
    <location>
        <begin position="55"/>
        <end position="74"/>
    </location>
</feature>
<protein>
    <submittedName>
        <fullName evidence="3">Uncharacterized protein</fullName>
    </submittedName>
</protein>
<sequence>MRLRRPPAGVTGGPAHAVRGFLPHPARVVGAATAALLLTLPVLTATRYAGWRADLRTVTTASVLVAAAGAFLLAARFGARRPPGRFPVRLAVALAGVGLLAAGYLAAAHLFHRLVVPVAVDGAPGALPARGLVLALLAGALGVALGALWRRPAVLASLLVVLLAGELVLHGPVGFGPFSAARYWLFGVGQPHDIPGCTSVVPAECVTWTYRHWPAGLVLAGGVLVALLAAALAARWPANGDAEPAEPAEPTESVEPAEPAGPADRDAESAGATRTGPSLFRRYAPAAGLVVAGLVLAPLVIGTGAQHATSEFAESIGTSAPVGSPAEVPVPAPGRLAVFAVGLEDVGDCRAASADGSRVALSPVIGTVRYGDSVSYRWVGTFRLPTPGRWTVTCGGDAGEYLVAGVPRVGGLVGRLVEAPRPVGWLLGASPGLLVAAYTAVGRRRRG</sequence>
<feature type="transmembrane region" description="Helical" evidence="2">
    <location>
        <begin position="213"/>
        <end position="234"/>
    </location>
</feature>
<feature type="transmembrane region" description="Helical" evidence="2">
    <location>
        <begin position="127"/>
        <end position="148"/>
    </location>
</feature>
<dbReference type="AlphaFoldDB" id="A0A3B0A5R6"/>
<evidence type="ECO:0000256" key="1">
    <source>
        <dbReference type="SAM" id="MobiDB-lite"/>
    </source>
</evidence>
<gene>
    <name evidence="3" type="ORF">D7193_14105</name>
</gene>
<feature type="transmembrane region" description="Helical" evidence="2">
    <location>
        <begin position="283"/>
        <end position="301"/>
    </location>
</feature>
<reference evidence="3 4" key="1">
    <citation type="journal article" date="2015" name="Int. J. Syst. Evol. Microbiol.">
        <title>Micromonospora costi sp. nov., isolated from a leaf of Costus speciosus.</title>
        <authorList>
            <person name="Thawai C."/>
        </authorList>
    </citation>
    <scope>NUCLEOTIDE SEQUENCE [LARGE SCALE GENOMIC DNA]</scope>
    <source>
        <strain evidence="3 4">CS1-12</strain>
    </source>
</reference>
<organism evidence="3 4">
    <name type="scientific">Micromonospora costi</name>
    <dbReference type="NCBI Taxonomy" id="1530042"/>
    <lineage>
        <taxon>Bacteria</taxon>
        <taxon>Bacillati</taxon>
        <taxon>Actinomycetota</taxon>
        <taxon>Actinomycetes</taxon>
        <taxon>Micromonosporales</taxon>
        <taxon>Micromonosporaceae</taxon>
        <taxon>Micromonospora</taxon>
    </lineage>
</organism>
<name>A0A3B0A5R6_9ACTN</name>
<accession>A0A3B0A5R6</accession>
<feature type="region of interest" description="Disordered" evidence="1">
    <location>
        <begin position="240"/>
        <end position="273"/>
    </location>
</feature>
<feature type="compositionally biased region" description="Low complexity" evidence="1">
    <location>
        <begin position="248"/>
        <end position="260"/>
    </location>
</feature>
<feature type="transmembrane region" description="Helical" evidence="2">
    <location>
        <begin position="28"/>
        <end position="49"/>
    </location>
</feature>
<feature type="transmembrane region" description="Helical" evidence="2">
    <location>
        <begin position="86"/>
        <end position="107"/>
    </location>
</feature>
<comment type="caution">
    <text evidence="3">The sequence shown here is derived from an EMBL/GenBank/DDBJ whole genome shotgun (WGS) entry which is preliminary data.</text>
</comment>
<evidence type="ECO:0000313" key="3">
    <source>
        <dbReference type="EMBL" id="RKN55739.1"/>
    </source>
</evidence>
<evidence type="ECO:0000256" key="2">
    <source>
        <dbReference type="SAM" id="Phobius"/>
    </source>
</evidence>
<proteinExistence type="predicted"/>